<dbReference type="PANTHER" id="PTHR34614:SF2">
    <property type="entry name" value="TRANSPOSASE IS4-LIKE DOMAIN-CONTAINING PROTEIN"/>
    <property type="match status" value="1"/>
</dbReference>
<dbReference type="InterPro" id="IPR025457">
    <property type="entry name" value="DUF4277"/>
</dbReference>
<dbReference type="GO" id="GO:0006313">
    <property type="term" value="P:DNA transposition"/>
    <property type="evidence" value="ECO:0007669"/>
    <property type="project" value="InterPro"/>
</dbReference>
<evidence type="ECO:0000256" key="2">
    <source>
        <dbReference type="SAM" id="Phobius"/>
    </source>
</evidence>
<dbReference type="NCBIfam" id="NF033559">
    <property type="entry name" value="transpos_IS1634"/>
    <property type="match status" value="1"/>
</dbReference>
<keyword evidence="2" id="KW-1133">Transmembrane helix</keyword>
<evidence type="ECO:0000313" key="6">
    <source>
        <dbReference type="Proteomes" id="UP000198577"/>
    </source>
</evidence>
<feature type="domain" description="Transposase IS4-like" evidence="3">
    <location>
        <begin position="134"/>
        <end position="475"/>
    </location>
</feature>
<dbReference type="RefSeq" id="WP_092282396.1">
    <property type="nucleotide sequence ID" value="NZ_FOXR01000017.1"/>
</dbReference>
<evidence type="ECO:0000313" key="5">
    <source>
        <dbReference type="EMBL" id="SFQ19210.1"/>
    </source>
</evidence>
<gene>
    <name evidence="5" type="ORF">SAMN05444406_1176</name>
</gene>
<dbReference type="GO" id="GO:0003677">
    <property type="term" value="F:DNA binding"/>
    <property type="evidence" value="ECO:0007669"/>
    <property type="project" value="InterPro"/>
</dbReference>
<evidence type="ECO:0000256" key="1">
    <source>
        <dbReference type="SAM" id="Coils"/>
    </source>
</evidence>
<dbReference type="EMBL" id="FOXR01000017">
    <property type="protein sequence ID" value="SFQ19210.1"/>
    <property type="molecule type" value="Genomic_DNA"/>
</dbReference>
<dbReference type="PANTHER" id="PTHR34614">
    <property type="match status" value="1"/>
</dbReference>
<evidence type="ECO:0000259" key="3">
    <source>
        <dbReference type="Pfam" id="PF01609"/>
    </source>
</evidence>
<dbReference type="SUPFAM" id="SSF53098">
    <property type="entry name" value="Ribonuclease H-like"/>
    <property type="match status" value="1"/>
</dbReference>
<accession>A0A1I5WHM7</accession>
<dbReference type="Pfam" id="PF14104">
    <property type="entry name" value="DUF4277"/>
    <property type="match status" value="1"/>
</dbReference>
<dbReference type="GO" id="GO:0004803">
    <property type="term" value="F:transposase activity"/>
    <property type="evidence" value="ECO:0007669"/>
    <property type="project" value="InterPro"/>
</dbReference>
<protein>
    <submittedName>
        <fullName evidence="5">Transposase</fullName>
    </submittedName>
</protein>
<proteinExistence type="predicted"/>
<reference evidence="5 6" key="1">
    <citation type="submission" date="2016-10" db="EMBL/GenBank/DDBJ databases">
        <authorList>
            <person name="de Groot N.N."/>
        </authorList>
    </citation>
    <scope>NUCLEOTIDE SEQUENCE [LARGE SCALE GENOMIC DNA]</scope>
    <source>
        <strain evidence="5 6">DSM 20678</strain>
    </source>
</reference>
<dbReference type="Proteomes" id="UP000198577">
    <property type="component" value="Unassembled WGS sequence"/>
</dbReference>
<dbReference type="OrthoDB" id="2078486at2"/>
<name>A0A1I5WHM7_9FIRM</name>
<evidence type="ECO:0000259" key="4">
    <source>
        <dbReference type="Pfam" id="PF14104"/>
    </source>
</evidence>
<keyword evidence="6" id="KW-1185">Reference proteome</keyword>
<feature type="domain" description="DUF4277" evidence="4">
    <location>
        <begin position="22"/>
        <end position="117"/>
    </location>
</feature>
<dbReference type="Pfam" id="PF01609">
    <property type="entry name" value="DDE_Tnp_1"/>
    <property type="match status" value="1"/>
</dbReference>
<dbReference type="AlphaFoldDB" id="A0A1I5WHM7"/>
<keyword evidence="2" id="KW-0812">Transmembrane</keyword>
<keyword evidence="1" id="KW-0175">Coiled coil</keyword>
<organism evidence="5 6">
    <name type="scientific">Caldicoprobacter faecalis</name>
    <dbReference type="NCBI Taxonomy" id="937334"/>
    <lineage>
        <taxon>Bacteria</taxon>
        <taxon>Bacillati</taxon>
        <taxon>Bacillota</taxon>
        <taxon>Clostridia</taxon>
        <taxon>Caldicoprobacterales</taxon>
        <taxon>Caldicoprobacteraceae</taxon>
        <taxon>Caldicoprobacter</taxon>
    </lineage>
</organism>
<keyword evidence="2" id="KW-0472">Membrane</keyword>
<feature type="coiled-coil region" evidence="1">
    <location>
        <begin position="306"/>
        <end position="333"/>
    </location>
</feature>
<dbReference type="InterPro" id="IPR002559">
    <property type="entry name" value="Transposase_11"/>
</dbReference>
<sequence>MDINDVKSIIAYNASSIPVLFEMCRIAKIAETVNDMVEWKSDNSKISPGFLIEVLVVTIMHRRQPLWKIEEYWSKQKLEFMLEGSGITVEQLNDDAFARALDKLQTVNMKELVSRICLNMLKAHDLTIESLHLDTTSISVEGMYEGDEEDDFIICYGYSKDNRPDLKQFKIGAAVQQSGLPVMGQLLSGNKSDREWNPETIKETKVFFEGQQYRDIIFVGDSATVSSYESLRQLEGIRFISRLPENFSCVSEWKEKAWQGVNWEEVGTLSESSRKGAAEYRIYEFVEAIDGKPYRFVLVHTNSLREQKTKTLQKRWEKEKQELEKEAKRIGKRAFACVEDAMRESAAFMEKVKSLHYNVEAHIEEKVSRKYSRRGRPGTEDSYEETVSYYVKHTIGERDDMACEKDLFMESTFVLITSVMDRDRYPGWRILAEYKGQSSIEQAFKFLKSPVYLGPVYLKKPERVEAMGYVFILVLLIASYLEYRVRKALRDRGEYYIQPNGQKSTRPSVRTILEVLETVLVIYFNGNLYLPNDTSPKILKMLEWLGFSPDIYTKKINVIF</sequence>
<dbReference type="InterPro" id="IPR047654">
    <property type="entry name" value="IS1634_transpos"/>
</dbReference>
<dbReference type="InterPro" id="IPR012337">
    <property type="entry name" value="RNaseH-like_sf"/>
</dbReference>
<feature type="transmembrane region" description="Helical" evidence="2">
    <location>
        <begin position="466"/>
        <end position="483"/>
    </location>
</feature>